<dbReference type="EMBL" id="HBUF01101782">
    <property type="protein sequence ID" value="CAG6638253.1"/>
    <property type="molecule type" value="Transcribed_RNA"/>
</dbReference>
<dbReference type="PANTHER" id="PTHR47027">
    <property type="entry name" value="REVERSE TRANSCRIPTASE DOMAIN-CONTAINING PROTEIN"/>
    <property type="match status" value="1"/>
</dbReference>
<evidence type="ECO:0008006" key="2">
    <source>
        <dbReference type="Google" id="ProtNLM"/>
    </source>
</evidence>
<dbReference type="EMBL" id="HBUF01101780">
    <property type="protein sequence ID" value="CAG6638248.1"/>
    <property type="molecule type" value="Transcribed_RNA"/>
</dbReference>
<organism evidence="1">
    <name type="scientific">Cacopsylla melanoneura</name>
    <dbReference type="NCBI Taxonomy" id="428564"/>
    <lineage>
        <taxon>Eukaryota</taxon>
        <taxon>Metazoa</taxon>
        <taxon>Ecdysozoa</taxon>
        <taxon>Arthropoda</taxon>
        <taxon>Hexapoda</taxon>
        <taxon>Insecta</taxon>
        <taxon>Pterygota</taxon>
        <taxon>Neoptera</taxon>
        <taxon>Paraneoptera</taxon>
        <taxon>Hemiptera</taxon>
        <taxon>Sternorrhyncha</taxon>
        <taxon>Psylloidea</taxon>
        <taxon>Psyllidae</taxon>
        <taxon>Psyllinae</taxon>
        <taxon>Cacopsylla</taxon>
    </lineage>
</organism>
<protein>
    <recommendedName>
        <fullName evidence="2">Endonuclease-reverse transcriptase</fullName>
    </recommendedName>
</protein>
<dbReference type="AlphaFoldDB" id="A0A8D8VWG6"/>
<name>A0A8D8VWG6_9HEMI</name>
<accession>A0A8D8VWG6</accession>
<reference evidence="1" key="1">
    <citation type="submission" date="2021-05" db="EMBL/GenBank/DDBJ databases">
        <authorList>
            <person name="Alioto T."/>
            <person name="Alioto T."/>
            <person name="Gomez Garrido J."/>
        </authorList>
    </citation>
    <scope>NUCLEOTIDE SEQUENCE</scope>
</reference>
<evidence type="ECO:0000313" key="1">
    <source>
        <dbReference type="EMBL" id="CAG6638248.1"/>
    </source>
</evidence>
<proteinExistence type="predicted"/>
<dbReference type="PANTHER" id="PTHR47027:SF20">
    <property type="entry name" value="REVERSE TRANSCRIPTASE-LIKE PROTEIN WITH RNA-DIRECTED DNA POLYMERASE DOMAIN"/>
    <property type="match status" value="1"/>
</dbReference>
<sequence>MRRNISIKTKERLLKTYVFSTLTYGAEAWTLNKEIERRIDACENYCYRRMLKISWMDKINNSNVLRRIRENQLELLNTIKERKTKFAGHILRRPEGTLLKDVMEGTVEGARGRGRPRIMWMDNIMEWLNVTSLEAIQELAANRQTFRTAVSTSVWQPSTAMTPH</sequence>